<gene>
    <name evidence="1" type="ORF">Tco_0707556</name>
</gene>
<accession>A0ABQ4YAI7</accession>
<dbReference type="Pfam" id="PF04827">
    <property type="entry name" value="Plant_tran"/>
    <property type="match status" value="1"/>
</dbReference>
<dbReference type="PANTHER" id="PTHR47150:SF5">
    <property type="entry name" value="OS07G0546750 PROTEIN"/>
    <property type="match status" value="1"/>
</dbReference>
<keyword evidence="2" id="KW-1185">Reference proteome</keyword>
<dbReference type="PANTHER" id="PTHR47150">
    <property type="entry name" value="OS12G0169200 PROTEIN"/>
    <property type="match status" value="1"/>
</dbReference>
<proteinExistence type="predicted"/>
<comment type="caution">
    <text evidence="1">The sequence shown here is derived from an EMBL/GenBank/DDBJ whole genome shotgun (WGS) entry which is preliminary data.</text>
</comment>
<dbReference type="EMBL" id="BQNB010010250">
    <property type="protein sequence ID" value="GJS74715.1"/>
    <property type="molecule type" value="Genomic_DNA"/>
</dbReference>
<evidence type="ECO:0000313" key="1">
    <source>
        <dbReference type="EMBL" id="GJS74715.1"/>
    </source>
</evidence>
<dbReference type="InterPro" id="IPR006912">
    <property type="entry name" value="Harbinger_derived_prot"/>
</dbReference>
<sequence>MLEVVASQDLWIWHAFFRVAGANNDINVLDNSLLFDDLLDDKAPVAPYVINGVEFENGYYLVDGIYPQWATFVKSFTVANNAKHAYFKKRQEGAWKDVERAFGVLQG</sequence>
<evidence type="ECO:0000313" key="2">
    <source>
        <dbReference type="Proteomes" id="UP001151760"/>
    </source>
</evidence>
<name>A0ABQ4YAI7_9ASTR</name>
<reference evidence="1" key="1">
    <citation type="journal article" date="2022" name="Int. J. Mol. Sci.">
        <title>Draft Genome of Tanacetum Coccineum: Genomic Comparison of Closely Related Tanacetum-Family Plants.</title>
        <authorList>
            <person name="Yamashiro T."/>
            <person name="Shiraishi A."/>
            <person name="Nakayama K."/>
            <person name="Satake H."/>
        </authorList>
    </citation>
    <scope>NUCLEOTIDE SEQUENCE</scope>
</reference>
<reference evidence="1" key="2">
    <citation type="submission" date="2022-01" db="EMBL/GenBank/DDBJ databases">
        <authorList>
            <person name="Yamashiro T."/>
            <person name="Shiraishi A."/>
            <person name="Satake H."/>
            <person name="Nakayama K."/>
        </authorList>
    </citation>
    <scope>NUCLEOTIDE SEQUENCE</scope>
</reference>
<organism evidence="1 2">
    <name type="scientific">Tanacetum coccineum</name>
    <dbReference type="NCBI Taxonomy" id="301880"/>
    <lineage>
        <taxon>Eukaryota</taxon>
        <taxon>Viridiplantae</taxon>
        <taxon>Streptophyta</taxon>
        <taxon>Embryophyta</taxon>
        <taxon>Tracheophyta</taxon>
        <taxon>Spermatophyta</taxon>
        <taxon>Magnoliopsida</taxon>
        <taxon>eudicotyledons</taxon>
        <taxon>Gunneridae</taxon>
        <taxon>Pentapetalae</taxon>
        <taxon>asterids</taxon>
        <taxon>campanulids</taxon>
        <taxon>Asterales</taxon>
        <taxon>Asteraceae</taxon>
        <taxon>Asteroideae</taxon>
        <taxon>Anthemideae</taxon>
        <taxon>Anthemidinae</taxon>
        <taxon>Tanacetum</taxon>
    </lineage>
</organism>
<protein>
    <submittedName>
        <fullName evidence="1">ALP1-like protein</fullName>
    </submittedName>
</protein>
<dbReference type="Proteomes" id="UP001151760">
    <property type="component" value="Unassembled WGS sequence"/>
</dbReference>